<accession>A0ABP0M0D9</accession>
<protein>
    <submittedName>
        <fullName evidence="2">Uncharacterized protein</fullName>
    </submittedName>
</protein>
<gene>
    <name evidence="1" type="ORF">CCMP2556_LOCUS10944</name>
    <name evidence="2" type="ORF">CCMP2556_LOCUS23301</name>
</gene>
<proteinExistence type="predicted"/>
<organism evidence="2 3">
    <name type="scientific">Durusdinium trenchii</name>
    <dbReference type="NCBI Taxonomy" id="1381693"/>
    <lineage>
        <taxon>Eukaryota</taxon>
        <taxon>Sar</taxon>
        <taxon>Alveolata</taxon>
        <taxon>Dinophyceae</taxon>
        <taxon>Suessiales</taxon>
        <taxon>Symbiodiniaceae</taxon>
        <taxon>Durusdinium</taxon>
    </lineage>
</organism>
<feature type="non-terminal residue" evidence="2">
    <location>
        <position position="60"/>
    </location>
</feature>
<comment type="caution">
    <text evidence="2">The sequence shown here is derived from an EMBL/GenBank/DDBJ whole genome shotgun (WGS) entry which is preliminary data.</text>
</comment>
<reference evidence="2 3" key="1">
    <citation type="submission" date="2024-02" db="EMBL/GenBank/DDBJ databases">
        <authorList>
            <person name="Chen Y."/>
            <person name="Shah S."/>
            <person name="Dougan E. K."/>
            <person name="Thang M."/>
            <person name="Chan C."/>
        </authorList>
    </citation>
    <scope>NUCLEOTIDE SEQUENCE [LARGE SCALE GENOMIC DNA]</scope>
</reference>
<dbReference type="EMBL" id="CAXAMN010005158">
    <property type="protein sequence ID" value="CAK9012655.1"/>
    <property type="molecule type" value="Genomic_DNA"/>
</dbReference>
<dbReference type="Proteomes" id="UP001642484">
    <property type="component" value="Unassembled WGS sequence"/>
</dbReference>
<name>A0ABP0M0D9_9DINO</name>
<sequence>AGETYEAASGSVVFEPGDGIESISAARRSGADQSGVKLLAKDTWSSILDFQVELLDDSLV</sequence>
<dbReference type="EMBL" id="CAXAMN010014769">
    <property type="protein sequence ID" value="CAK9044224.1"/>
    <property type="molecule type" value="Genomic_DNA"/>
</dbReference>
<evidence type="ECO:0000313" key="3">
    <source>
        <dbReference type="Proteomes" id="UP001642484"/>
    </source>
</evidence>
<feature type="non-terminal residue" evidence="2">
    <location>
        <position position="1"/>
    </location>
</feature>
<keyword evidence="3" id="KW-1185">Reference proteome</keyword>
<evidence type="ECO:0000313" key="1">
    <source>
        <dbReference type="EMBL" id="CAK9012655.1"/>
    </source>
</evidence>
<evidence type="ECO:0000313" key="2">
    <source>
        <dbReference type="EMBL" id="CAK9044224.1"/>
    </source>
</evidence>